<feature type="region of interest" description="Disordered" evidence="4">
    <location>
        <begin position="543"/>
        <end position="564"/>
    </location>
</feature>
<dbReference type="Proteomes" id="UP000189703">
    <property type="component" value="Unplaced"/>
</dbReference>
<keyword evidence="2" id="KW-0150">Chloroplast</keyword>
<evidence type="ECO:0000256" key="4">
    <source>
        <dbReference type="SAM" id="MobiDB-lite"/>
    </source>
</evidence>
<dbReference type="OMA" id="EMEHTSE"/>
<proteinExistence type="predicted"/>
<evidence type="ECO:0000256" key="2">
    <source>
        <dbReference type="ARBA" id="ARBA00022528"/>
    </source>
</evidence>
<dbReference type="KEGG" id="nnu:104613059"/>
<evidence type="ECO:0000256" key="3">
    <source>
        <dbReference type="ARBA" id="ARBA00022640"/>
    </source>
</evidence>
<dbReference type="PANTHER" id="PTHR35138:SF1">
    <property type="entry name" value="MYB-LIKE DOMAIN-CONTAINING PROTEIN"/>
    <property type="match status" value="1"/>
</dbReference>
<protein>
    <submittedName>
        <fullName evidence="6">Uncharacterized protein LOC104613059 isoform X1</fullName>
    </submittedName>
</protein>
<dbReference type="RefSeq" id="XP_010279054.1">
    <property type="nucleotide sequence ID" value="XM_010280752.2"/>
</dbReference>
<sequence>MASIHHENSSSRKENLTHSNTNKFTFFVQSASSNLFSLFTLNNKNKSYSATTMTTTTASASRCDDSSRPFSTSSAICVPFLFANSLPPPLPSPSIAAVCSSSPHSNESNSFSSASAMKGMSSGASRFPSTVRIAGLSSTPKRGGPAFVGQVFSMCDLSGTGLMAVSTRIEIPFLSQRTPEWMKKIFAMFTKSGKNGPVFRFFLDLGDAVAYVKRLNIPTGVVGACRLDLAYEHFKEKPHMFQFVPNERQVKAANKLLKTIPQSNGRRKVHGVPVFTAQNLDIAIATNDGIKWYTPYFFDKNILDNILQESVDQHFHTLIQNRHVQRRQDVIDDNLASEIAEENAESPWEPPEVQEVLDEMGHPGIPLNVISKAAEMQLLHTVDKVLLGNRWLRKATGIQPQFPYMVDSFEERSAASVQRAAESACSISNSKGECVNDRHEWQPRNGLELKERDQAVQGQRTHTDFWFPFSDWFANPWSKNEQNPNKENKPKTRKEGSSKGCMKQEPKPLNPLLPKITMVGISTGEGGQMNRASLKKMMEDLTRELEQTGQRSGSTEPCNEDRDPLFVANVGDYYSSMAKTGSARWVRSGNS</sequence>
<keyword evidence="3" id="KW-0934">Plastid</keyword>
<keyword evidence="5" id="KW-1185">Reference proteome</keyword>
<feature type="compositionally biased region" description="Basic and acidic residues" evidence="4">
    <location>
        <begin position="484"/>
        <end position="506"/>
    </location>
</feature>
<dbReference type="GO" id="GO:0015031">
    <property type="term" value="P:protein transport"/>
    <property type="evidence" value="ECO:0007669"/>
    <property type="project" value="InterPro"/>
</dbReference>
<dbReference type="AlphaFoldDB" id="A0A1U8BNN3"/>
<comment type="subcellular location">
    <subcellularLocation>
        <location evidence="1">Plastid</location>
        <location evidence="1">Chloroplast</location>
    </subcellularLocation>
</comment>
<name>A0A1U8BNN3_NELNU</name>
<reference evidence="6" key="1">
    <citation type="submission" date="2025-08" db="UniProtKB">
        <authorList>
            <consortium name="RefSeq"/>
        </authorList>
    </citation>
    <scope>IDENTIFICATION</scope>
</reference>
<evidence type="ECO:0000313" key="5">
    <source>
        <dbReference type="Proteomes" id="UP000189703"/>
    </source>
</evidence>
<dbReference type="GeneID" id="104613059"/>
<dbReference type="InParanoid" id="A0A1U8BNN3"/>
<dbReference type="eggNOG" id="ENOG502QSDF">
    <property type="taxonomic scope" value="Eukaryota"/>
</dbReference>
<feature type="region of interest" description="Disordered" evidence="4">
    <location>
        <begin position="476"/>
        <end position="512"/>
    </location>
</feature>
<accession>A0A1U8BNN3</accession>
<dbReference type="InterPro" id="IPR007378">
    <property type="entry name" value="Tic22-like"/>
</dbReference>
<dbReference type="OrthoDB" id="1926316at2759"/>
<feature type="compositionally biased region" description="Polar residues" evidence="4">
    <location>
        <begin position="547"/>
        <end position="557"/>
    </location>
</feature>
<gene>
    <name evidence="6" type="primary">LOC104613059</name>
</gene>
<organism evidence="5 6">
    <name type="scientific">Nelumbo nucifera</name>
    <name type="common">Sacred lotus</name>
    <dbReference type="NCBI Taxonomy" id="4432"/>
    <lineage>
        <taxon>Eukaryota</taxon>
        <taxon>Viridiplantae</taxon>
        <taxon>Streptophyta</taxon>
        <taxon>Embryophyta</taxon>
        <taxon>Tracheophyta</taxon>
        <taxon>Spermatophyta</taxon>
        <taxon>Magnoliopsida</taxon>
        <taxon>Proteales</taxon>
        <taxon>Nelumbonaceae</taxon>
        <taxon>Nelumbo</taxon>
    </lineage>
</organism>
<evidence type="ECO:0000256" key="1">
    <source>
        <dbReference type="ARBA" id="ARBA00004229"/>
    </source>
</evidence>
<dbReference type="FunCoup" id="A0A1U8BNN3">
    <property type="interactions" value="2678"/>
</dbReference>
<dbReference type="PANTHER" id="PTHR35138">
    <property type="entry name" value="OS01G0225300 PROTEIN"/>
    <property type="match status" value="1"/>
</dbReference>
<dbReference type="GO" id="GO:0009507">
    <property type="term" value="C:chloroplast"/>
    <property type="evidence" value="ECO:0007669"/>
    <property type="project" value="UniProtKB-SubCell"/>
</dbReference>
<evidence type="ECO:0000313" key="6">
    <source>
        <dbReference type="RefSeq" id="XP_010279054.1"/>
    </source>
</evidence>
<dbReference type="Pfam" id="PF04278">
    <property type="entry name" value="Tic22"/>
    <property type="match status" value="1"/>
</dbReference>